<reference evidence="2 3" key="1">
    <citation type="submission" date="2020-04" db="EMBL/GenBank/DDBJ databases">
        <title>Rhizobium sp. S-51 isolated from soil.</title>
        <authorList>
            <person name="Dahal R.H."/>
        </authorList>
    </citation>
    <scope>NUCLEOTIDE SEQUENCE [LARGE SCALE GENOMIC DNA]</scope>
    <source>
        <strain evidence="2 3">S-51</strain>
    </source>
</reference>
<keyword evidence="1" id="KW-0812">Transmembrane</keyword>
<dbReference type="AlphaFoldDB" id="A0A7Y0FUS3"/>
<comment type="caution">
    <text evidence="2">The sequence shown here is derived from an EMBL/GenBank/DDBJ whole genome shotgun (WGS) entry which is preliminary data.</text>
</comment>
<feature type="transmembrane region" description="Helical" evidence="1">
    <location>
        <begin position="268"/>
        <end position="288"/>
    </location>
</feature>
<dbReference type="Proteomes" id="UP000541470">
    <property type="component" value="Unassembled WGS sequence"/>
</dbReference>
<feature type="transmembrane region" description="Helical" evidence="1">
    <location>
        <begin position="119"/>
        <end position="140"/>
    </location>
</feature>
<protein>
    <recommendedName>
        <fullName evidence="4">Glycosyltransferase RgtA/B/C/D-like domain-containing protein</fullName>
    </recommendedName>
</protein>
<feature type="transmembrane region" description="Helical" evidence="1">
    <location>
        <begin position="295"/>
        <end position="312"/>
    </location>
</feature>
<sequence length="521" mass="56709">MEHVSLRRFPMMVTFAWAALFCIVLAISIDLAEGHLIYTLDDPYIHLAVARNILLGGYGVNATEFSSPSSSILWPWLLAVSEWLGLGMAGPLVINVAAAMATVFLSVRFLVKNGIVTGAGYLGMAVCGLLLILLTSSIALPLTGMEHSPHVLAVVATIDGLVDAAEERTIPWYLTPAIVLMPLLRFEGAALSGLSIIALWYFGKRLIAVRASLAILAGVAAYAAFVLLRDLPFFPSSVLLKSSAASTASGDVQPLRAILLEIKANLRLRAGFCLVLSAMLLSLAAYVFRDSNRRIAVVYAVAVAAIGAHLLVGKIGWFFRYEVYAVALAGLLLLDAWRRLRGTSTLRKAGSVLLFLLLSTMSFNYAVAAVRTPLAARNIYEQQFQMRRFAQQFHGGPVAVNDLGLVSYGNDAYVLDLWGLGSEPVRQLRAAKSFDTTAMSRLTRDNGVGLAMIYDKWFREIPADWTRVATLRTVDNYTAAEDTVTFYIMPEADRAAVEQALSRFAATVPARVEFRLIPQAL</sequence>
<keyword evidence="1" id="KW-0472">Membrane</keyword>
<feature type="transmembrane region" description="Helical" evidence="1">
    <location>
        <begin position="318"/>
        <end position="337"/>
    </location>
</feature>
<keyword evidence="1" id="KW-1133">Transmembrane helix</keyword>
<feature type="transmembrane region" description="Helical" evidence="1">
    <location>
        <begin position="83"/>
        <end position="107"/>
    </location>
</feature>
<dbReference type="EMBL" id="JABBGK010000001">
    <property type="protein sequence ID" value="NML73036.1"/>
    <property type="molecule type" value="Genomic_DNA"/>
</dbReference>
<evidence type="ECO:0000256" key="1">
    <source>
        <dbReference type="SAM" id="Phobius"/>
    </source>
</evidence>
<feature type="transmembrane region" description="Helical" evidence="1">
    <location>
        <begin position="209"/>
        <end position="228"/>
    </location>
</feature>
<name>A0A7Y0FUS3_9HYPH</name>
<dbReference type="RefSeq" id="WP_169587027.1">
    <property type="nucleotide sequence ID" value="NZ_JABBGK010000001.1"/>
</dbReference>
<keyword evidence="3" id="KW-1185">Reference proteome</keyword>
<evidence type="ECO:0000313" key="3">
    <source>
        <dbReference type="Proteomes" id="UP000541470"/>
    </source>
</evidence>
<feature type="transmembrane region" description="Helical" evidence="1">
    <location>
        <begin position="183"/>
        <end position="202"/>
    </location>
</feature>
<accession>A0A7Y0FUS3</accession>
<gene>
    <name evidence="2" type="ORF">HHL25_02740</name>
</gene>
<proteinExistence type="predicted"/>
<evidence type="ECO:0008006" key="4">
    <source>
        <dbReference type="Google" id="ProtNLM"/>
    </source>
</evidence>
<organism evidence="2 3">
    <name type="scientific">Rhizobium terricola</name>
    <dbReference type="NCBI Taxonomy" id="2728849"/>
    <lineage>
        <taxon>Bacteria</taxon>
        <taxon>Pseudomonadati</taxon>
        <taxon>Pseudomonadota</taxon>
        <taxon>Alphaproteobacteria</taxon>
        <taxon>Hyphomicrobiales</taxon>
        <taxon>Rhizobiaceae</taxon>
        <taxon>Rhizobium/Agrobacterium group</taxon>
        <taxon>Rhizobium</taxon>
    </lineage>
</organism>
<evidence type="ECO:0000313" key="2">
    <source>
        <dbReference type="EMBL" id="NML73036.1"/>
    </source>
</evidence>
<feature type="transmembrane region" description="Helical" evidence="1">
    <location>
        <begin position="349"/>
        <end position="368"/>
    </location>
</feature>